<comment type="caution">
    <text evidence="1">The sequence shown here is derived from an EMBL/GenBank/DDBJ whole genome shotgun (WGS) entry which is preliminary data.</text>
</comment>
<proteinExistence type="predicted"/>
<dbReference type="InParanoid" id="A0A409WQ55"/>
<protein>
    <recommendedName>
        <fullName evidence="3">F-box domain-containing protein</fullName>
    </recommendedName>
</protein>
<name>A0A409WQ55_PSICY</name>
<dbReference type="AlphaFoldDB" id="A0A409WQ55"/>
<dbReference type="Proteomes" id="UP000283269">
    <property type="component" value="Unassembled WGS sequence"/>
</dbReference>
<keyword evidence="2" id="KW-1185">Reference proteome</keyword>
<dbReference type="STRING" id="93625.A0A409WQ55"/>
<evidence type="ECO:0000313" key="1">
    <source>
        <dbReference type="EMBL" id="PPQ80654.1"/>
    </source>
</evidence>
<gene>
    <name evidence="1" type="ORF">CVT25_001635</name>
</gene>
<organism evidence="1 2">
    <name type="scientific">Psilocybe cyanescens</name>
    <dbReference type="NCBI Taxonomy" id="93625"/>
    <lineage>
        <taxon>Eukaryota</taxon>
        <taxon>Fungi</taxon>
        <taxon>Dikarya</taxon>
        <taxon>Basidiomycota</taxon>
        <taxon>Agaricomycotina</taxon>
        <taxon>Agaricomycetes</taxon>
        <taxon>Agaricomycetidae</taxon>
        <taxon>Agaricales</taxon>
        <taxon>Agaricineae</taxon>
        <taxon>Strophariaceae</taxon>
        <taxon>Psilocybe</taxon>
    </lineage>
</organism>
<evidence type="ECO:0008006" key="3">
    <source>
        <dbReference type="Google" id="ProtNLM"/>
    </source>
</evidence>
<evidence type="ECO:0000313" key="2">
    <source>
        <dbReference type="Proteomes" id="UP000283269"/>
    </source>
</evidence>
<sequence length="575" mass="64964">MPSDTLASTHALGVELSDEMDPSSNKDNQQVSNQYMRMDQAQVTFGLNSAHSEGSELFMSPQAQLIGTFELVELIFSFFDSPIEVKGSRKTLLNAALTCKAFFNPAMDILWSSIDSWTALLKLIPKVQYLPSGGMRTNLFTTTDVLDEDDLQRLCLYSQRVKCIRFSNFTEFVSTHIYSSIKHLSPNNIFPNLAKLHIDDIGGLYMDNLNGLSIIPSPSLFSLHIGGITPPTEAKYISDVTLLGQFSNIILKRLADFTMLEILFLQIQTAALDIDFILETCSTLTKLKHFTLSLNAQLSMTNAHSKRPFVFDALQKVLLSGSAFCISYVLQVMRSVKLEKVGLNILILGSGGSPISIKECFERCSRRDFTPCLRSVEIRADRTVPIHWENLKQPWRKLRHFKSQVDCLSESKINELLRSGSWERLRTLKLEICRVNSGESGLWLYDLVVFAQNCPALQTLAISLSKIVHGPEDIQVLESCFSENELWSNHGLENLEILPMALYPNDLANGVFNNTMKDALVVSRFIFELFCDIRQLTFSGPTNMWFQGVNAMVDNYRAIRAKYNHGYELYSIQHQ</sequence>
<reference evidence="1 2" key="1">
    <citation type="journal article" date="2018" name="Evol. Lett.">
        <title>Horizontal gene cluster transfer increased hallucinogenic mushroom diversity.</title>
        <authorList>
            <person name="Reynolds H.T."/>
            <person name="Vijayakumar V."/>
            <person name="Gluck-Thaler E."/>
            <person name="Korotkin H.B."/>
            <person name="Matheny P.B."/>
            <person name="Slot J.C."/>
        </authorList>
    </citation>
    <scope>NUCLEOTIDE SEQUENCE [LARGE SCALE GENOMIC DNA]</scope>
    <source>
        <strain evidence="1 2">2631</strain>
    </source>
</reference>
<accession>A0A409WQ55</accession>
<dbReference type="EMBL" id="NHYD01003315">
    <property type="protein sequence ID" value="PPQ80654.1"/>
    <property type="molecule type" value="Genomic_DNA"/>
</dbReference>
<dbReference type="OrthoDB" id="3543113at2759"/>